<keyword evidence="2" id="KW-1185">Reference proteome</keyword>
<comment type="caution">
    <text evidence="1">The sequence shown here is derived from an EMBL/GenBank/DDBJ whole genome shotgun (WGS) entry which is preliminary data.</text>
</comment>
<proteinExistence type="predicted"/>
<dbReference type="Proteomes" id="UP001610563">
    <property type="component" value="Unassembled WGS sequence"/>
</dbReference>
<protein>
    <submittedName>
        <fullName evidence="1">Uncharacterized protein</fullName>
    </submittedName>
</protein>
<reference evidence="1 2" key="1">
    <citation type="submission" date="2024-07" db="EMBL/GenBank/DDBJ databases">
        <title>Section-level genome sequencing and comparative genomics of Aspergillus sections Usti and Cavernicolus.</title>
        <authorList>
            <consortium name="Lawrence Berkeley National Laboratory"/>
            <person name="Nybo J.L."/>
            <person name="Vesth T.C."/>
            <person name="Theobald S."/>
            <person name="Frisvad J.C."/>
            <person name="Larsen T.O."/>
            <person name="Kjaerboelling I."/>
            <person name="Rothschild-Mancinelli K."/>
            <person name="Lyhne E.K."/>
            <person name="Kogle M.E."/>
            <person name="Barry K."/>
            <person name="Clum A."/>
            <person name="Na H."/>
            <person name="Ledsgaard L."/>
            <person name="Lin J."/>
            <person name="Lipzen A."/>
            <person name="Kuo A."/>
            <person name="Riley R."/>
            <person name="Mondo S."/>
            <person name="Labutti K."/>
            <person name="Haridas S."/>
            <person name="Pangalinan J."/>
            <person name="Salamov A.A."/>
            <person name="Simmons B.A."/>
            <person name="Magnuson J.K."/>
            <person name="Chen J."/>
            <person name="Drula E."/>
            <person name="Henrissat B."/>
            <person name="Wiebenga A."/>
            <person name="Lubbers R.J."/>
            <person name="Gomes A.C."/>
            <person name="Makela M.R."/>
            <person name="Stajich J."/>
            <person name="Grigoriev I.V."/>
            <person name="Mortensen U.H."/>
            <person name="De Vries R.P."/>
            <person name="Baker S.E."/>
            <person name="Andersen M.R."/>
        </authorList>
    </citation>
    <scope>NUCLEOTIDE SEQUENCE [LARGE SCALE GENOMIC DNA]</scope>
    <source>
        <strain evidence="1 2">CBS 209.92</strain>
    </source>
</reference>
<evidence type="ECO:0000313" key="1">
    <source>
        <dbReference type="EMBL" id="KAL2786051.1"/>
    </source>
</evidence>
<dbReference type="EMBL" id="JBFTWV010000127">
    <property type="protein sequence ID" value="KAL2786051.1"/>
    <property type="molecule type" value="Genomic_DNA"/>
</dbReference>
<sequence>MTLVFASLCNMAQISSSQGSGTSAQYHGNPALPIYIWRGSRIVAIGTTALARHAIASIASLAVTHCTHIPQKSLKSLLK</sequence>
<organism evidence="1 2">
    <name type="scientific">Aspergillus keveii</name>
    <dbReference type="NCBI Taxonomy" id="714993"/>
    <lineage>
        <taxon>Eukaryota</taxon>
        <taxon>Fungi</taxon>
        <taxon>Dikarya</taxon>
        <taxon>Ascomycota</taxon>
        <taxon>Pezizomycotina</taxon>
        <taxon>Eurotiomycetes</taxon>
        <taxon>Eurotiomycetidae</taxon>
        <taxon>Eurotiales</taxon>
        <taxon>Aspergillaceae</taxon>
        <taxon>Aspergillus</taxon>
        <taxon>Aspergillus subgen. Nidulantes</taxon>
    </lineage>
</organism>
<name>A0ABR4FS10_9EURO</name>
<gene>
    <name evidence="1" type="ORF">BJX66DRAFT_42027</name>
</gene>
<evidence type="ECO:0000313" key="2">
    <source>
        <dbReference type="Proteomes" id="UP001610563"/>
    </source>
</evidence>
<accession>A0ABR4FS10</accession>